<dbReference type="AlphaFoldDB" id="D8PGY1"/>
<name>D8PGY1_9BACT</name>
<dbReference type="GO" id="GO:0015035">
    <property type="term" value="F:protein-disulfide reductase activity"/>
    <property type="evidence" value="ECO:0007669"/>
    <property type="project" value="InterPro"/>
</dbReference>
<dbReference type="InterPro" id="IPR052927">
    <property type="entry name" value="DCC_oxidoreductase"/>
</dbReference>
<gene>
    <name evidence="1" type="ORF">NIDE2813</name>
</gene>
<dbReference type="PANTHER" id="PTHR33639">
    <property type="entry name" value="THIOL-DISULFIDE OXIDOREDUCTASE DCC"/>
    <property type="match status" value="1"/>
</dbReference>
<keyword evidence="2" id="KW-1185">Reference proteome</keyword>
<dbReference type="EMBL" id="FP929003">
    <property type="protein sequence ID" value="CBK42518.1"/>
    <property type="molecule type" value="Genomic_DNA"/>
</dbReference>
<dbReference type="OrthoDB" id="9785438at2"/>
<dbReference type="InterPro" id="IPR007263">
    <property type="entry name" value="DCC1-like"/>
</dbReference>
<protein>
    <recommendedName>
        <fullName evidence="3">Thiol-disulphide oxidoreductase DCC</fullName>
    </recommendedName>
</protein>
<dbReference type="KEGG" id="nde:NIDE2813"/>
<evidence type="ECO:0000313" key="1">
    <source>
        <dbReference type="EMBL" id="CBK42518.1"/>
    </source>
</evidence>
<sequence>MTGTCDPESHEWARHEHVIVFDGVCNWCHTWVNVLIDHDPHETFKFGTLQSEQGQQILHTLQLSTEDFSTFLLLEQARVYTKSTAALRIVRHLPGFWPLFYLGILIPRPVRDALYDYVARHRYRWMGKTDACRVPSPDQRRRFV</sequence>
<evidence type="ECO:0000313" key="2">
    <source>
        <dbReference type="Proteomes" id="UP000001660"/>
    </source>
</evidence>
<accession>D8PGY1</accession>
<dbReference type="Pfam" id="PF04134">
    <property type="entry name" value="DCC1-like"/>
    <property type="match status" value="1"/>
</dbReference>
<reference evidence="1 2" key="1">
    <citation type="journal article" date="2010" name="Proc. Natl. Acad. Sci. U.S.A.">
        <title>A Nitrospira metagenome illuminates the physiology and evolution of globally important nitrite-oxidizing bacteria.</title>
        <authorList>
            <person name="Lucker S."/>
            <person name="Wagner M."/>
            <person name="Maixner F."/>
            <person name="Pelletier E."/>
            <person name="Koch H."/>
            <person name="Vacherie B."/>
            <person name="Rattei T."/>
            <person name="Sinninghe Damste J."/>
            <person name="Spieck E."/>
            <person name="Le Paslier D."/>
            <person name="Daims H."/>
        </authorList>
    </citation>
    <scope>NUCLEOTIDE SEQUENCE [LARGE SCALE GENOMIC DNA]</scope>
</reference>
<dbReference type="Proteomes" id="UP000001660">
    <property type="component" value="Chromosome"/>
</dbReference>
<organism evidence="1 2">
    <name type="scientific">Nitrospira defluvii</name>
    <dbReference type="NCBI Taxonomy" id="330214"/>
    <lineage>
        <taxon>Bacteria</taxon>
        <taxon>Pseudomonadati</taxon>
        <taxon>Nitrospirota</taxon>
        <taxon>Nitrospiria</taxon>
        <taxon>Nitrospirales</taxon>
        <taxon>Nitrospiraceae</taxon>
        <taxon>Nitrospira</taxon>
    </lineage>
</organism>
<proteinExistence type="predicted"/>
<dbReference type="PANTHER" id="PTHR33639:SF2">
    <property type="entry name" value="DUF393 DOMAIN-CONTAINING PROTEIN"/>
    <property type="match status" value="1"/>
</dbReference>
<evidence type="ECO:0008006" key="3">
    <source>
        <dbReference type="Google" id="ProtNLM"/>
    </source>
</evidence>
<dbReference type="HOGENOM" id="CLU_092206_2_1_0"/>
<dbReference type="eggNOG" id="COG3011">
    <property type="taxonomic scope" value="Bacteria"/>
</dbReference>
<dbReference type="STRING" id="330214.NIDE2813"/>